<dbReference type="KEGG" id="caul:KCG34_03840"/>
<keyword evidence="5 14" id="KW-0808">Transferase</keyword>
<evidence type="ECO:0000256" key="10">
    <source>
        <dbReference type="ARBA" id="ARBA00029409"/>
    </source>
</evidence>
<comment type="function">
    <text evidence="10">Catalyzes the transfer of pyrophosphate from adenosine triphosphate (ATP) to 6-hydroxymethyl-7,8-dihydropterin, an enzymatic step in folate biosynthesis pathway.</text>
</comment>
<reference evidence="14" key="1">
    <citation type="submission" date="2021-04" db="EMBL/GenBank/DDBJ databases">
        <title>The complete genome sequence of Caulobacter sp. S6.</title>
        <authorList>
            <person name="Tang Y."/>
            <person name="Ouyang W."/>
            <person name="Liu Q."/>
            <person name="Huang B."/>
            <person name="Guo Z."/>
            <person name="Lei P."/>
        </authorList>
    </citation>
    <scope>NUCLEOTIDE SEQUENCE</scope>
    <source>
        <strain evidence="14">S6</strain>
    </source>
</reference>
<accession>A0A975G1F7</accession>
<dbReference type="SUPFAM" id="SSF55083">
    <property type="entry name" value="6-hydroxymethyl-7,8-dihydropterin pyrophosphokinase, HPPK"/>
    <property type="match status" value="1"/>
</dbReference>
<proteinExistence type="inferred from homology"/>
<evidence type="ECO:0000313" key="14">
    <source>
        <dbReference type="EMBL" id="QUD89029.1"/>
    </source>
</evidence>
<dbReference type="GO" id="GO:0046656">
    <property type="term" value="P:folic acid biosynthetic process"/>
    <property type="evidence" value="ECO:0007669"/>
    <property type="project" value="UniProtKB-KW"/>
</dbReference>
<dbReference type="Pfam" id="PF01288">
    <property type="entry name" value="HPPK"/>
    <property type="match status" value="1"/>
</dbReference>
<evidence type="ECO:0000256" key="12">
    <source>
        <dbReference type="ARBA" id="ARBA00033413"/>
    </source>
</evidence>
<evidence type="ECO:0000256" key="9">
    <source>
        <dbReference type="ARBA" id="ARBA00022909"/>
    </source>
</evidence>
<evidence type="ECO:0000256" key="11">
    <source>
        <dbReference type="ARBA" id="ARBA00029766"/>
    </source>
</evidence>
<evidence type="ECO:0000256" key="5">
    <source>
        <dbReference type="ARBA" id="ARBA00022679"/>
    </source>
</evidence>
<evidence type="ECO:0000259" key="13">
    <source>
        <dbReference type="Pfam" id="PF01288"/>
    </source>
</evidence>
<evidence type="ECO:0000256" key="2">
    <source>
        <dbReference type="ARBA" id="ARBA00005810"/>
    </source>
</evidence>
<keyword evidence="7" id="KW-0418">Kinase</keyword>
<evidence type="ECO:0000313" key="15">
    <source>
        <dbReference type="Proteomes" id="UP000676409"/>
    </source>
</evidence>
<organism evidence="14 15">
    <name type="scientific">Phenylobacterium montanum</name>
    <dbReference type="NCBI Taxonomy" id="2823693"/>
    <lineage>
        <taxon>Bacteria</taxon>
        <taxon>Pseudomonadati</taxon>
        <taxon>Pseudomonadota</taxon>
        <taxon>Alphaproteobacteria</taxon>
        <taxon>Caulobacterales</taxon>
        <taxon>Caulobacteraceae</taxon>
        <taxon>Phenylobacterium</taxon>
    </lineage>
</organism>
<feature type="domain" description="7,8-dihydro-6-hydroxymethylpterin-pyrophosphokinase" evidence="13">
    <location>
        <begin position="11"/>
        <end position="140"/>
    </location>
</feature>
<keyword evidence="15" id="KW-1185">Reference proteome</keyword>
<dbReference type="Gene3D" id="3.30.70.560">
    <property type="entry name" value="7,8-Dihydro-6-hydroxymethylpterin-pyrophosphokinase HPPK"/>
    <property type="match status" value="1"/>
</dbReference>
<dbReference type="PANTHER" id="PTHR43071:SF1">
    <property type="entry name" value="2-AMINO-4-HYDROXY-6-HYDROXYMETHYLDIHYDROPTERIDINE PYROPHOSPHOKINASE"/>
    <property type="match status" value="1"/>
</dbReference>
<comment type="similarity">
    <text evidence="2">Belongs to the HPPK family.</text>
</comment>
<dbReference type="InterPro" id="IPR000550">
    <property type="entry name" value="Hppk"/>
</dbReference>
<evidence type="ECO:0000256" key="7">
    <source>
        <dbReference type="ARBA" id="ARBA00022777"/>
    </source>
</evidence>
<dbReference type="InterPro" id="IPR035907">
    <property type="entry name" value="Hppk_sf"/>
</dbReference>
<protein>
    <recommendedName>
        <fullName evidence="4">2-amino-4-hydroxy-6-hydroxymethyldihydropteridine pyrophosphokinase</fullName>
        <ecNumber evidence="3">2.7.6.3</ecNumber>
    </recommendedName>
    <alternativeName>
        <fullName evidence="11">6-hydroxymethyl-7,8-dihydropterin pyrophosphokinase</fullName>
    </alternativeName>
    <alternativeName>
        <fullName evidence="12">7,8-dihydro-6-hydroxymethylpterin-pyrophosphokinase</fullName>
    </alternativeName>
</protein>
<dbReference type="AlphaFoldDB" id="A0A975G1F7"/>
<dbReference type="CDD" id="cd00483">
    <property type="entry name" value="HPPK"/>
    <property type="match status" value="1"/>
</dbReference>
<name>A0A975G1F7_9CAUL</name>
<dbReference type="PANTHER" id="PTHR43071">
    <property type="entry name" value="2-AMINO-4-HYDROXY-6-HYDROXYMETHYLDIHYDROPTERIDINE PYROPHOSPHOKINASE"/>
    <property type="match status" value="1"/>
</dbReference>
<dbReference type="EC" id="2.7.6.3" evidence="3"/>
<dbReference type="EMBL" id="CP073078">
    <property type="protein sequence ID" value="QUD89029.1"/>
    <property type="molecule type" value="Genomic_DNA"/>
</dbReference>
<evidence type="ECO:0000256" key="8">
    <source>
        <dbReference type="ARBA" id="ARBA00022840"/>
    </source>
</evidence>
<dbReference type="GO" id="GO:0003848">
    <property type="term" value="F:2-amino-4-hydroxy-6-hydroxymethyldihydropteridine diphosphokinase activity"/>
    <property type="evidence" value="ECO:0007669"/>
    <property type="project" value="UniProtKB-EC"/>
</dbReference>
<keyword evidence="6" id="KW-0547">Nucleotide-binding</keyword>
<sequence>MGSRFDSAVLVALGGNLKGGFGSVQALLEAALDEFAGAGLTLLVRSKWWRSAAWPNLEDPDYLNAVAIVETRLGPAAALEALHGIERRFGRERERQNAPRTLDLDLIAYGRLVSQDAPILPHPRAAERLFVMGPLAEVAPDWVHPVLGKTASALALTASVGRDARPLRV</sequence>
<keyword evidence="8" id="KW-0067">ATP-binding</keyword>
<dbReference type="GO" id="GO:0005524">
    <property type="term" value="F:ATP binding"/>
    <property type="evidence" value="ECO:0007669"/>
    <property type="project" value="UniProtKB-KW"/>
</dbReference>
<dbReference type="Proteomes" id="UP000676409">
    <property type="component" value="Chromosome"/>
</dbReference>
<dbReference type="NCBIfam" id="TIGR01498">
    <property type="entry name" value="folK"/>
    <property type="match status" value="1"/>
</dbReference>
<evidence type="ECO:0000256" key="4">
    <source>
        <dbReference type="ARBA" id="ARBA00016218"/>
    </source>
</evidence>
<comment type="pathway">
    <text evidence="1">Cofactor biosynthesis; tetrahydrofolate biosynthesis; 2-amino-4-hydroxy-6-hydroxymethyl-7,8-dihydropteridine diphosphate from 7,8-dihydroneopterin triphosphate: step 4/4.</text>
</comment>
<evidence type="ECO:0000256" key="6">
    <source>
        <dbReference type="ARBA" id="ARBA00022741"/>
    </source>
</evidence>
<evidence type="ECO:0000256" key="3">
    <source>
        <dbReference type="ARBA" id="ARBA00013253"/>
    </source>
</evidence>
<gene>
    <name evidence="14" type="primary">folK</name>
    <name evidence="14" type="ORF">KCG34_03840</name>
</gene>
<dbReference type="GO" id="GO:0016301">
    <property type="term" value="F:kinase activity"/>
    <property type="evidence" value="ECO:0007669"/>
    <property type="project" value="UniProtKB-KW"/>
</dbReference>
<evidence type="ECO:0000256" key="1">
    <source>
        <dbReference type="ARBA" id="ARBA00005051"/>
    </source>
</evidence>
<keyword evidence="9" id="KW-0289">Folate biosynthesis</keyword>